<dbReference type="CDD" id="cd03041">
    <property type="entry name" value="GST_N_2GST_N"/>
    <property type="match status" value="1"/>
</dbReference>
<dbReference type="InterPro" id="IPR004045">
    <property type="entry name" value="Glutathione_S-Trfase_N"/>
</dbReference>
<accession>A0A7S0N373</accession>
<feature type="domain" description="GST N-terminal" evidence="2">
    <location>
        <begin position="139"/>
        <end position="221"/>
    </location>
</feature>
<reference evidence="3" key="1">
    <citation type="submission" date="2021-01" db="EMBL/GenBank/DDBJ databases">
        <authorList>
            <person name="Corre E."/>
            <person name="Pelletier E."/>
            <person name="Niang G."/>
            <person name="Scheremetjew M."/>
            <person name="Finn R."/>
            <person name="Kale V."/>
            <person name="Holt S."/>
            <person name="Cochrane G."/>
            <person name="Meng A."/>
            <person name="Brown T."/>
            <person name="Cohen L."/>
        </authorList>
    </citation>
    <scope>NUCLEOTIDE SEQUENCE</scope>
    <source>
        <strain evidence="3">CCMP722</strain>
    </source>
</reference>
<gene>
    <name evidence="3" type="ORF">POBO1169_LOCUS5591</name>
</gene>
<evidence type="ECO:0000313" key="3">
    <source>
        <dbReference type="EMBL" id="CAD8658858.1"/>
    </source>
</evidence>
<name>A0A7S0N373_9CHLO</name>
<dbReference type="PROSITE" id="PS50404">
    <property type="entry name" value="GST_NTER"/>
    <property type="match status" value="2"/>
</dbReference>
<dbReference type="SFLD" id="SFLDG01202">
    <property type="entry name" value="SUF2.2"/>
    <property type="match status" value="1"/>
</dbReference>
<dbReference type="Pfam" id="PF13417">
    <property type="entry name" value="GST_N_3"/>
    <property type="match status" value="2"/>
</dbReference>
<dbReference type="SFLD" id="SFLDG01181">
    <property type="entry name" value="SUF2"/>
    <property type="match status" value="1"/>
</dbReference>
<dbReference type="Gene3D" id="3.40.30.10">
    <property type="entry name" value="Glutaredoxin"/>
    <property type="match status" value="2"/>
</dbReference>
<protein>
    <recommendedName>
        <fullName evidence="2">GST N-terminal domain-containing protein</fullName>
    </recommendedName>
</protein>
<dbReference type="PROSITE" id="PS51354">
    <property type="entry name" value="GLUTAREDOXIN_2"/>
    <property type="match status" value="2"/>
</dbReference>
<dbReference type="GO" id="GO:0009507">
    <property type="term" value="C:chloroplast"/>
    <property type="evidence" value="ECO:0007669"/>
    <property type="project" value="TreeGrafter"/>
</dbReference>
<dbReference type="AlphaFoldDB" id="A0A7S0N373"/>
<sequence length="339" mass="37203">MSTINMRSTLGGFRAVANNARTKAASKLASPPVRSRSLVVRAKVEEPKETDEEPKTTSGVPAVPYTSPEPKTFFVKPDQAGDIAGASLPFAFRLASGGFTSGYNFAVAPNDDSKYSVARMAGQMVVETSIVAGFKRPAQPLVLYEFEACPFCKKVREACAILDLDVMFYPCPKDSPNFREEAIADGGKKMFPYLKDPNTGMSMYESDDIVQYLFNEYGDGEVPLPLSLGPVTSITAGLSLLGRMGRGMTYRDAITPEQPLEVWSYEASPFCKVVREVLVELEIPHKMISCARGSPKRQEMFEKKGLFQVPFLVDPNTGVETFESAEIVEYLESTYGLKA</sequence>
<feature type="domain" description="GST N-terminal" evidence="2">
    <location>
        <begin position="258"/>
        <end position="339"/>
    </location>
</feature>
<dbReference type="InterPro" id="IPR040079">
    <property type="entry name" value="Glutathione_S-Trfase"/>
</dbReference>
<dbReference type="PANTHER" id="PTHR45288:SF1">
    <property type="entry name" value="THIOREDOXIN FAMILY PROTEIN"/>
    <property type="match status" value="1"/>
</dbReference>
<evidence type="ECO:0000259" key="2">
    <source>
        <dbReference type="PROSITE" id="PS50404"/>
    </source>
</evidence>
<dbReference type="PANTHER" id="PTHR45288">
    <property type="entry name" value="THIOREDOXIN FAMILY PROTEIN"/>
    <property type="match status" value="1"/>
</dbReference>
<dbReference type="InterPro" id="IPR036249">
    <property type="entry name" value="Thioredoxin-like_sf"/>
</dbReference>
<evidence type="ECO:0000256" key="1">
    <source>
        <dbReference type="SAM" id="MobiDB-lite"/>
    </source>
</evidence>
<dbReference type="SUPFAM" id="SSF52833">
    <property type="entry name" value="Thioredoxin-like"/>
    <property type="match status" value="2"/>
</dbReference>
<dbReference type="EMBL" id="HBFA01010734">
    <property type="protein sequence ID" value="CAD8658858.1"/>
    <property type="molecule type" value="Transcribed_RNA"/>
</dbReference>
<feature type="region of interest" description="Disordered" evidence="1">
    <location>
        <begin position="42"/>
        <end position="63"/>
    </location>
</feature>
<organism evidence="3">
    <name type="scientific">Pyramimonas obovata</name>
    <dbReference type="NCBI Taxonomy" id="1411642"/>
    <lineage>
        <taxon>Eukaryota</taxon>
        <taxon>Viridiplantae</taxon>
        <taxon>Chlorophyta</taxon>
        <taxon>Pyramimonadophyceae</taxon>
        <taxon>Pyramimonadales</taxon>
        <taxon>Pyramimonadaceae</taxon>
        <taxon>Pyramimonas</taxon>
        <taxon>Pyramimonas incertae sedis</taxon>
    </lineage>
</organism>
<dbReference type="SFLD" id="SFLDS00019">
    <property type="entry name" value="Glutathione_Transferase_(cytos"/>
    <property type="match status" value="1"/>
</dbReference>
<proteinExistence type="predicted"/>